<feature type="transmembrane region" description="Helical" evidence="1">
    <location>
        <begin position="6"/>
        <end position="27"/>
    </location>
</feature>
<proteinExistence type="predicted"/>
<evidence type="ECO:0000313" key="2">
    <source>
        <dbReference type="EMBL" id="JAE19628.1"/>
    </source>
</evidence>
<keyword evidence="1" id="KW-0472">Membrane</keyword>
<sequence>MEGLFCLHGCTVLCSIGFLFFFTKIIVHLL</sequence>
<organism evidence="2">
    <name type="scientific">Arundo donax</name>
    <name type="common">Giant reed</name>
    <name type="synonym">Donax arundinaceus</name>
    <dbReference type="NCBI Taxonomy" id="35708"/>
    <lineage>
        <taxon>Eukaryota</taxon>
        <taxon>Viridiplantae</taxon>
        <taxon>Streptophyta</taxon>
        <taxon>Embryophyta</taxon>
        <taxon>Tracheophyta</taxon>
        <taxon>Spermatophyta</taxon>
        <taxon>Magnoliopsida</taxon>
        <taxon>Liliopsida</taxon>
        <taxon>Poales</taxon>
        <taxon>Poaceae</taxon>
        <taxon>PACMAD clade</taxon>
        <taxon>Arundinoideae</taxon>
        <taxon>Arundineae</taxon>
        <taxon>Arundo</taxon>
    </lineage>
</organism>
<reference evidence="2" key="1">
    <citation type="submission" date="2014-09" db="EMBL/GenBank/DDBJ databases">
        <authorList>
            <person name="Magalhaes I.L.F."/>
            <person name="Oliveira U."/>
            <person name="Santos F.R."/>
            <person name="Vidigal T.H.D.A."/>
            <person name="Brescovit A.D."/>
            <person name="Santos A.J."/>
        </authorList>
    </citation>
    <scope>NUCLEOTIDE SEQUENCE</scope>
    <source>
        <tissue evidence="2">Shoot tissue taken approximately 20 cm above the soil surface</tissue>
    </source>
</reference>
<evidence type="ECO:0000256" key="1">
    <source>
        <dbReference type="SAM" id="Phobius"/>
    </source>
</evidence>
<accession>A0A0A9GG67</accession>
<keyword evidence="1" id="KW-1133">Transmembrane helix</keyword>
<protein>
    <submittedName>
        <fullName evidence="2">Uncharacterized protein</fullName>
    </submittedName>
</protein>
<keyword evidence="1" id="KW-0812">Transmembrane</keyword>
<reference evidence="2" key="2">
    <citation type="journal article" date="2015" name="Data Brief">
        <title>Shoot transcriptome of the giant reed, Arundo donax.</title>
        <authorList>
            <person name="Barrero R.A."/>
            <person name="Guerrero F.D."/>
            <person name="Moolhuijzen P."/>
            <person name="Goolsby J.A."/>
            <person name="Tidwell J."/>
            <person name="Bellgard S.E."/>
            <person name="Bellgard M.I."/>
        </authorList>
    </citation>
    <scope>NUCLEOTIDE SEQUENCE</scope>
    <source>
        <tissue evidence="2">Shoot tissue taken approximately 20 cm above the soil surface</tissue>
    </source>
</reference>
<dbReference type="EMBL" id="GBRH01178268">
    <property type="protein sequence ID" value="JAE19628.1"/>
    <property type="molecule type" value="Transcribed_RNA"/>
</dbReference>
<dbReference type="AlphaFoldDB" id="A0A0A9GG67"/>
<name>A0A0A9GG67_ARUDO</name>